<dbReference type="OrthoDB" id="511599at2759"/>
<dbReference type="AlphaFoldDB" id="A0A397HL87"/>
<dbReference type="Pfam" id="PF00004">
    <property type="entry name" value="AAA"/>
    <property type="match status" value="1"/>
</dbReference>
<evidence type="ECO:0000313" key="4">
    <source>
        <dbReference type="Proteomes" id="UP000266861"/>
    </source>
</evidence>
<keyword evidence="1" id="KW-0812">Transmembrane</keyword>
<dbReference type="InterPro" id="IPR003959">
    <property type="entry name" value="ATPase_AAA_core"/>
</dbReference>
<keyword evidence="4" id="KW-1185">Reference proteome</keyword>
<accession>A0A397HL87</accession>
<dbReference type="InterPro" id="IPR027417">
    <property type="entry name" value="P-loop_NTPase"/>
</dbReference>
<feature type="transmembrane region" description="Helical" evidence="1">
    <location>
        <begin position="38"/>
        <end position="60"/>
    </location>
</feature>
<dbReference type="InterPro" id="IPR003593">
    <property type="entry name" value="AAA+_ATPase"/>
</dbReference>
<dbReference type="GO" id="GO:0016887">
    <property type="term" value="F:ATP hydrolysis activity"/>
    <property type="evidence" value="ECO:0007669"/>
    <property type="project" value="InterPro"/>
</dbReference>
<organism evidence="3 4">
    <name type="scientific">Diversispora epigaea</name>
    <dbReference type="NCBI Taxonomy" id="1348612"/>
    <lineage>
        <taxon>Eukaryota</taxon>
        <taxon>Fungi</taxon>
        <taxon>Fungi incertae sedis</taxon>
        <taxon>Mucoromycota</taxon>
        <taxon>Glomeromycotina</taxon>
        <taxon>Glomeromycetes</taxon>
        <taxon>Diversisporales</taxon>
        <taxon>Diversisporaceae</taxon>
        <taxon>Diversispora</taxon>
    </lineage>
</organism>
<keyword evidence="1" id="KW-0472">Membrane</keyword>
<dbReference type="PANTHER" id="PTHR36168:SF1">
    <property type="entry name" value="ORC1-LIKE AAA ATPASE DOMAIN-CONTAINING PROTEIN"/>
    <property type="match status" value="1"/>
</dbReference>
<evidence type="ECO:0000256" key="1">
    <source>
        <dbReference type="SAM" id="Phobius"/>
    </source>
</evidence>
<dbReference type="SUPFAM" id="SSF52540">
    <property type="entry name" value="P-loop containing nucleoside triphosphate hydrolases"/>
    <property type="match status" value="1"/>
</dbReference>
<dbReference type="Gene3D" id="3.40.50.300">
    <property type="entry name" value="P-loop containing nucleotide triphosphate hydrolases"/>
    <property type="match status" value="1"/>
</dbReference>
<proteinExistence type="predicted"/>
<evidence type="ECO:0000313" key="3">
    <source>
        <dbReference type="EMBL" id="RHZ63859.1"/>
    </source>
</evidence>
<name>A0A397HL87_9GLOM</name>
<dbReference type="EMBL" id="PQFF01000299">
    <property type="protein sequence ID" value="RHZ63859.1"/>
    <property type="molecule type" value="Genomic_DNA"/>
</dbReference>
<sequence length="415" mass="48407">MPYVNFSPSYHTSSEKFTSPSILSKIIKYNTKQFPSTFFSNLIVTGIILSIPVDLLYTWYQNRCNEYLLNETMEKGTRPQIDIFTEEFVLRPDVVNSLKKIFKPNKYHSYYYVICGEHGTGKTTLTKIASKEVGQGVIYINIPKKFDTLEDFGVAFEKAINFTFKEHIAFSKRILKKSNQEKWEKAFNTFKRISEIYKEKHGKPPVIIYDNISQLIPKYSDIIDYLQDNAKDNADDGNFISVFVCNENSVPRRMEMRSAWSRAKKPVIEIGDLNEKESMKYLINKRKIKQEEAKKLYELVGGRIVELKEVADDFISGQSFEVIKDSKLIKVEKRFKAAKLLQNQSNYEIGKCLIKVLLDSKEINTNVFRKYSKDDKYSEILEANVFTYHPSRNTVTFQSKLIEYYIRENANIFIS</sequence>
<evidence type="ECO:0000259" key="2">
    <source>
        <dbReference type="SMART" id="SM00382"/>
    </source>
</evidence>
<keyword evidence="1" id="KW-1133">Transmembrane helix</keyword>
<protein>
    <recommendedName>
        <fullName evidence="2">AAA+ ATPase domain-containing protein</fullName>
    </recommendedName>
</protein>
<gene>
    <name evidence="3" type="ORF">Glove_327g23</name>
</gene>
<dbReference type="SMART" id="SM00382">
    <property type="entry name" value="AAA"/>
    <property type="match status" value="1"/>
</dbReference>
<dbReference type="GO" id="GO:0005524">
    <property type="term" value="F:ATP binding"/>
    <property type="evidence" value="ECO:0007669"/>
    <property type="project" value="InterPro"/>
</dbReference>
<dbReference type="PANTHER" id="PTHR36168">
    <property type="entry name" value="CHROMOSOME 1, WHOLE GENOME SHOTGUN SEQUENCE"/>
    <property type="match status" value="1"/>
</dbReference>
<reference evidence="3 4" key="1">
    <citation type="submission" date="2018-08" db="EMBL/GenBank/DDBJ databases">
        <title>Genome and evolution of the arbuscular mycorrhizal fungus Diversispora epigaea (formerly Glomus versiforme) and its bacterial endosymbionts.</title>
        <authorList>
            <person name="Sun X."/>
            <person name="Fei Z."/>
            <person name="Harrison M."/>
        </authorList>
    </citation>
    <scope>NUCLEOTIDE SEQUENCE [LARGE SCALE GENOMIC DNA]</scope>
    <source>
        <strain evidence="3 4">IT104</strain>
    </source>
</reference>
<comment type="caution">
    <text evidence="3">The sequence shown here is derived from an EMBL/GenBank/DDBJ whole genome shotgun (WGS) entry which is preliminary data.</text>
</comment>
<dbReference type="Proteomes" id="UP000266861">
    <property type="component" value="Unassembled WGS sequence"/>
</dbReference>
<feature type="domain" description="AAA+ ATPase" evidence="2">
    <location>
        <begin position="108"/>
        <end position="274"/>
    </location>
</feature>